<dbReference type="InterPro" id="IPR027458">
    <property type="entry name" value="STE2_TM1-TM2_sf"/>
</dbReference>
<dbReference type="PANTHER" id="PTHR28009">
    <property type="entry name" value="PHEROMONE ALPHA FACTOR RECEPTOR"/>
    <property type="match status" value="1"/>
</dbReference>
<feature type="transmembrane region" description="Helical" evidence="1">
    <location>
        <begin position="235"/>
        <end position="256"/>
    </location>
</feature>
<gene>
    <name evidence="2" type="ORF">KHLLAP_LOCUS3805</name>
</gene>
<keyword evidence="1" id="KW-0472">Membrane</keyword>
<dbReference type="AlphaFoldDB" id="A0AAI8VFB5"/>
<sequence>MNSTFDPRNQSFFIAAPDGAATIEISMATIEAQRVRLANISINYGVQLGLCILTLIVALLLLPSYKLKKAINMVQVSALVAAVVRLVLLVLYFPGPLTGYYVAWTQDASVLKSSDYYTNTTSNAFSVAQFALIEVALILQSWTLIRTWPQLWQLPTLLLSITLAAATVVVKSIWIVHHSKAVVGHLLPVPLDSVGEASVILGAVSIFYFCGIFFAHLSLHLVLTRSVLQRPVKGLTSLEILAIGNGVLMLAPSLFAGLDIAAGPGNTKVLPFDAGSWVQTLVVSGLPLIGLVAFYRGSDSQLHSRHVSLFARGVFRDSKAEDTTLADISNPAASFVFRTEAGTDLEQGIQVRKDHQLTAEPGGRA</sequence>
<name>A0AAI8VFB5_9PEZI</name>
<dbReference type="Gene3D" id="1.10.287.920">
    <property type="entry name" value="Pheromone alpha factor receptor"/>
    <property type="match status" value="1"/>
</dbReference>
<evidence type="ECO:0000313" key="2">
    <source>
        <dbReference type="EMBL" id="CAJ2503337.1"/>
    </source>
</evidence>
<feature type="transmembrane region" description="Helical" evidence="1">
    <location>
        <begin position="74"/>
        <end position="93"/>
    </location>
</feature>
<dbReference type="Proteomes" id="UP001295740">
    <property type="component" value="Unassembled WGS sequence"/>
</dbReference>
<protein>
    <submittedName>
        <fullName evidence="2">Uu.00g107310.m01.CDS01</fullName>
    </submittedName>
</protein>
<keyword evidence="3" id="KW-1185">Reference proteome</keyword>
<feature type="transmembrane region" description="Helical" evidence="1">
    <location>
        <begin position="276"/>
        <end position="295"/>
    </location>
</feature>
<dbReference type="EMBL" id="CAUWAG010000004">
    <property type="protein sequence ID" value="CAJ2503337.1"/>
    <property type="molecule type" value="Genomic_DNA"/>
</dbReference>
<dbReference type="PANTHER" id="PTHR28009:SF1">
    <property type="entry name" value="PHEROMONE ALPHA FACTOR RECEPTOR"/>
    <property type="match status" value="1"/>
</dbReference>
<dbReference type="GO" id="GO:0004932">
    <property type="term" value="F:mating-type factor pheromone receptor activity"/>
    <property type="evidence" value="ECO:0007669"/>
    <property type="project" value="InterPro"/>
</dbReference>
<feature type="transmembrane region" description="Helical" evidence="1">
    <location>
        <begin position="44"/>
        <end position="62"/>
    </location>
</feature>
<feature type="transmembrane region" description="Helical" evidence="1">
    <location>
        <begin position="157"/>
        <end position="177"/>
    </location>
</feature>
<dbReference type="InterPro" id="IPR000366">
    <property type="entry name" value="GPCR_STE2"/>
</dbReference>
<accession>A0AAI8VFB5</accession>
<proteinExistence type="predicted"/>
<keyword evidence="1" id="KW-1133">Transmembrane helix</keyword>
<evidence type="ECO:0000256" key="1">
    <source>
        <dbReference type="SAM" id="Phobius"/>
    </source>
</evidence>
<reference evidence="2" key="1">
    <citation type="submission" date="2023-10" db="EMBL/GenBank/DDBJ databases">
        <authorList>
            <person name="Hackl T."/>
        </authorList>
    </citation>
    <scope>NUCLEOTIDE SEQUENCE</scope>
</reference>
<feature type="transmembrane region" description="Helical" evidence="1">
    <location>
        <begin position="197"/>
        <end position="223"/>
    </location>
</feature>
<dbReference type="Pfam" id="PF02116">
    <property type="entry name" value="STE2"/>
    <property type="match status" value="1"/>
</dbReference>
<organism evidence="2 3">
    <name type="scientific">Anthostomella pinea</name>
    <dbReference type="NCBI Taxonomy" id="933095"/>
    <lineage>
        <taxon>Eukaryota</taxon>
        <taxon>Fungi</taxon>
        <taxon>Dikarya</taxon>
        <taxon>Ascomycota</taxon>
        <taxon>Pezizomycotina</taxon>
        <taxon>Sordariomycetes</taxon>
        <taxon>Xylariomycetidae</taxon>
        <taxon>Xylariales</taxon>
        <taxon>Xylariaceae</taxon>
        <taxon>Anthostomella</taxon>
    </lineage>
</organism>
<dbReference type="GO" id="GO:0000750">
    <property type="term" value="P:pheromone-dependent signal transduction involved in conjugation with cellular fusion"/>
    <property type="evidence" value="ECO:0007669"/>
    <property type="project" value="TreeGrafter"/>
</dbReference>
<dbReference type="GO" id="GO:0038038">
    <property type="term" value="C:G protein-coupled receptor homodimeric complex"/>
    <property type="evidence" value="ECO:0007669"/>
    <property type="project" value="TreeGrafter"/>
</dbReference>
<comment type="caution">
    <text evidence="2">The sequence shown here is derived from an EMBL/GenBank/DDBJ whole genome shotgun (WGS) entry which is preliminary data.</text>
</comment>
<keyword evidence="1" id="KW-0812">Transmembrane</keyword>
<evidence type="ECO:0000313" key="3">
    <source>
        <dbReference type="Proteomes" id="UP001295740"/>
    </source>
</evidence>